<dbReference type="EMBL" id="JAWXVI010000003">
    <property type="protein sequence ID" value="MDX6188687.1"/>
    <property type="molecule type" value="Genomic_DNA"/>
</dbReference>
<sequence>MKVLNIHKREINQPIEEVAKLLSTLSTENDMLFANEKWFPMKLDKGLQVGSKGGHGPIRYFVTEYLPGQTVTFQFDMTGFDGFHRFDLKPITIDKTELSHTIDMRTTGKTSLRWAIAIRWLHDAVVEDSFDKVENHFTKNKVNTPWSLWVRILRKTMSRKQKQRTT</sequence>
<organism evidence="1 2">
    <name type="scientific">Flavobacterium cupriresistens</name>
    <dbReference type="NCBI Taxonomy" id="2893885"/>
    <lineage>
        <taxon>Bacteria</taxon>
        <taxon>Pseudomonadati</taxon>
        <taxon>Bacteroidota</taxon>
        <taxon>Flavobacteriia</taxon>
        <taxon>Flavobacteriales</taxon>
        <taxon>Flavobacteriaceae</taxon>
        <taxon>Flavobacterium</taxon>
    </lineage>
</organism>
<accession>A0ABU4R7Y9</accession>
<comment type="caution">
    <text evidence="1">The sequence shown here is derived from an EMBL/GenBank/DDBJ whole genome shotgun (WGS) entry which is preliminary data.</text>
</comment>
<dbReference type="SUPFAM" id="SSF55961">
    <property type="entry name" value="Bet v1-like"/>
    <property type="match status" value="1"/>
</dbReference>
<dbReference type="Proteomes" id="UP001273350">
    <property type="component" value="Unassembled WGS sequence"/>
</dbReference>
<name>A0ABU4R7Y9_9FLAO</name>
<evidence type="ECO:0008006" key="3">
    <source>
        <dbReference type="Google" id="ProtNLM"/>
    </source>
</evidence>
<evidence type="ECO:0000313" key="2">
    <source>
        <dbReference type="Proteomes" id="UP001273350"/>
    </source>
</evidence>
<proteinExistence type="predicted"/>
<reference evidence="1 2" key="1">
    <citation type="submission" date="2023-11" db="EMBL/GenBank/DDBJ databases">
        <title>Unpublished Manusciprt.</title>
        <authorList>
            <person name="Saticioglu I.B."/>
            <person name="Ay H."/>
            <person name="Ajmi N."/>
            <person name="Altun S."/>
            <person name="Duman M."/>
        </authorList>
    </citation>
    <scope>NUCLEOTIDE SEQUENCE [LARGE SCALE GENOMIC DNA]</scope>
    <source>
        <strain evidence="1 2">Fl-318</strain>
    </source>
</reference>
<protein>
    <recommendedName>
        <fullName evidence="3">SRPBCC family protein</fullName>
    </recommendedName>
</protein>
<evidence type="ECO:0000313" key="1">
    <source>
        <dbReference type="EMBL" id="MDX6188687.1"/>
    </source>
</evidence>
<dbReference type="RefSeq" id="WP_230004755.1">
    <property type="nucleotide sequence ID" value="NZ_CP087134.1"/>
</dbReference>
<gene>
    <name evidence="1" type="ORF">SGQ83_04930</name>
</gene>
<keyword evidence="2" id="KW-1185">Reference proteome</keyword>